<feature type="region of interest" description="Disordered" evidence="1">
    <location>
        <begin position="1"/>
        <end position="28"/>
    </location>
</feature>
<evidence type="ECO:0000313" key="3">
    <source>
        <dbReference type="EMBL" id="KAL0465324.1"/>
    </source>
</evidence>
<reference evidence="3 4" key="1">
    <citation type="submission" date="2023-09" db="EMBL/GenBank/DDBJ databases">
        <title>Multi-omics analysis of a traditional fermented food reveals byproduct-associated fungal strains for waste-to-food upcycling.</title>
        <authorList>
            <consortium name="Lawrence Berkeley National Laboratory"/>
            <person name="Rekdal V.M."/>
            <person name="Villalobos-Escobedo J.M."/>
            <person name="Rodriguez-Valeron N."/>
            <person name="Garcia M.O."/>
            <person name="Vasquez D.P."/>
            <person name="Damayanti I."/>
            <person name="Sorensen P.M."/>
            <person name="Baidoo E.E."/>
            <person name="De Carvalho A.C."/>
            <person name="Riley R."/>
            <person name="Lipzen A."/>
            <person name="He G."/>
            <person name="Yan M."/>
            <person name="Haridas S."/>
            <person name="Daum C."/>
            <person name="Yoshinaga Y."/>
            <person name="Ng V."/>
            <person name="Grigoriev I.V."/>
            <person name="Munk R."/>
            <person name="Nuraida L."/>
            <person name="Wijaya C.H."/>
            <person name="Morales P.-C."/>
            <person name="Keasling J.D."/>
        </authorList>
    </citation>
    <scope>NUCLEOTIDE SEQUENCE [LARGE SCALE GENOMIC DNA]</scope>
    <source>
        <strain evidence="3 4">FGSC 2613</strain>
    </source>
</reference>
<proteinExistence type="predicted"/>
<name>A0ABR3CY02_NEUIN</name>
<evidence type="ECO:0000313" key="4">
    <source>
        <dbReference type="Proteomes" id="UP001451303"/>
    </source>
</evidence>
<sequence>MGTSEGVLGRVTSRERKGNQQPTRGNQPLLPITPVCHIRSGSTGVQIPISLGPCCIASPLSRTRFRNPTQNLPILVNHHVCDATSCLSLSFSYGPSRKRLAQKSLPDWETPIIRTSRAPGDWVKPRDPERDCRGVSMQWYGKRLEQGKTASLRSTALDWALKLDEMRDADGIYLYTRWHLFPIGESFTALSSAQPAILSIYRPNINTTSCCVVLDNGPPSAFSTFNSSSFLSLSDNEQYLALSACALLAFTACHLAACVTYRKANKPWLYVALASGATSRMYKGTAA</sequence>
<accession>A0ABR3CY02</accession>
<evidence type="ECO:0000256" key="1">
    <source>
        <dbReference type="SAM" id="MobiDB-lite"/>
    </source>
</evidence>
<comment type="caution">
    <text evidence="3">The sequence shown here is derived from an EMBL/GenBank/DDBJ whole genome shotgun (WGS) entry which is preliminary data.</text>
</comment>
<keyword evidence="2" id="KW-0812">Transmembrane</keyword>
<protein>
    <submittedName>
        <fullName evidence="3">Uncharacterized protein</fullName>
    </submittedName>
</protein>
<dbReference type="EMBL" id="JAVLET010000017">
    <property type="protein sequence ID" value="KAL0465324.1"/>
    <property type="molecule type" value="Genomic_DNA"/>
</dbReference>
<gene>
    <name evidence="3" type="ORF">QR685DRAFT_137121</name>
</gene>
<keyword evidence="2" id="KW-0472">Membrane</keyword>
<organism evidence="3 4">
    <name type="scientific">Neurospora intermedia</name>
    <dbReference type="NCBI Taxonomy" id="5142"/>
    <lineage>
        <taxon>Eukaryota</taxon>
        <taxon>Fungi</taxon>
        <taxon>Dikarya</taxon>
        <taxon>Ascomycota</taxon>
        <taxon>Pezizomycotina</taxon>
        <taxon>Sordariomycetes</taxon>
        <taxon>Sordariomycetidae</taxon>
        <taxon>Sordariales</taxon>
        <taxon>Sordariaceae</taxon>
        <taxon>Neurospora</taxon>
    </lineage>
</organism>
<keyword evidence="2" id="KW-1133">Transmembrane helix</keyword>
<keyword evidence="4" id="KW-1185">Reference proteome</keyword>
<feature type="transmembrane region" description="Helical" evidence="2">
    <location>
        <begin position="239"/>
        <end position="261"/>
    </location>
</feature>
<evidence type="ECO:0000256" key="2">
    <source>
        <dbReference type="SAM" id="Phobius"/>
    </source>
</evidence>
<dbReference type="Proteomes" id="UP001451303">
    <property type="component" value="Unassembled WGS sequence"/>
</dbReference>